<evidence type="ECO:0008006" key="4">
    <source>
        <dbReference type="Google" id="ProtNLM"/>
    </source>
</evidence>
<evidence type="ECO:0000313" key="3">
    <source>
        <dbReference type="Proteomes" id="UP001251870"/>
    </source>
</evidence>
<comment type="caution">
    <text evidence="2">The sequence shown here is derived from an EMBL/GenBank/DDBJ whole genome shotgun (WGS) entry which is preliminary data.</text>
</comment>
<protein>
    <recommendedName>
        <fullName evidence="4">Type III secretion system (T3SS) SseB-like protein</fullName>
    </recommendedName>
</protein>
<dbReference type="EMBL" id="JAVKGR010000004">
    <property type="protein sequence ID" value="MDR8019011.1"/>
    <property type="molecule type" value="Genomic_DNA"/>
</dbReference>
<dbReference type="RefSeq" id="WP_310548007.1">
    <property type="nucleotide sequence ID" value="NZ_JAVKGR010000004.1"/>
</dbReference>
<evidence type="ECO:0000313" key="2">
    <source>
        <dbReference type="EMBL" id="MDR8019011.1"/>
    </source>
</evidence>
<feature type="compositionally biased region" description="Acidic residues" evidence="1">
    <location>
        <begin position="143"/>
        <end position="156"/>
    </location>
</feature>
<evidence type="ECO:0000256" key="1">
    <source>
        <dbReference type="SAM" id="MobiDB-lite"/>
    </source>
</evidence>
<dbReference type="Proteomes" id="UP001251870">
    <property type="component" value="Unassembled WGS sequence"/>
</dbReference>
<gene>
    <name evidence="2" type="ORF">RIL96_05465</name>
</gene>
<proteinExistence type="predicted"/>
<reference evidence="2 3" key="1">
    <citation type="submission" date="2023-09" db="EMBL/GenBank/DDBJ databases">
        <title>Description of three actinobacteria isolated from air of manufacturing shop in a pharmaceutical factory.</title>
        <authorList>
            <person name="Zhang D.-F."/>
        </authorList>
    </citation>
    <scope>NUCLEOTIDE SEQUENCE [LARGE SCALE GENOMIC DNA]</scope>
    <source>
        <strain evidence="2 3">LY-0111</strain>
    </source>
</reference>
<organism evidence="2 3">
    <name type="scientific">Nesterenkonia aerolata</name>
    <dbReference type="NCBI Taxonomy" id="3074079"/>
    <lineage>
        <taxon>Bacteria</taxon>
        <taxon>Bacillati</taxon>
        <taxon>Actinomycetota</taxon>
        <taxon>Actinomycetes</taxon>
        <taxon>Micrococcales</taxon>
        <taxon>Micrococcaceae</taxon>
        <taxon>Nesterenkonia</taxon>
    </lineage>
</organism>
<name>A0ABU2DRH0_9MICC</name>
<sequence length="287" mass="29823">MSTPESATPTVEPTALASSSAGPLVRIISAVLAEHPAEQTTEQAGGPTAQADHTLTAEDLLRDALAQRHVEVEEVMPGHLLFRFAGYIIGGMQGQLTTLVSEHSRRIAADQKLLERFLRHADVAVPEGSAPPVSTAEEAPAGEGEDSGEEDTDDEATGGTAEQSSMDVEVFVVGDEAIAALLRTPAFEHTSEGLVFTDNGEQQLTVDVTDLLAPGLRALAADAVTALPGLAAASVTVRTPGVDSAEDAVVTGITVAPDILSFHRPNIGRGRDASGALAEKILRRASR</sequence>
<accession>A0ABU2DRH0</accession>
<feature type="region of interest" description="Disordered" evidence="1">
    <location>
        <begin position="124"/>
        <end position="166"/>
    </location>
</feature>
<keyword evidence="3" id="KW-1185">Reference proteome</keyword>